<feature type="domain" description="Fumarylacetoacetase-like C-terminal" evidence="2">
    <location>
        <begin position="53"/>
        <end position="143"/>
    </location>
</feature>
<dbReference type="InterPro" id="IPR036663">
    <property type="entry name" value="Fumarylacetoacetase_C_sf"/>
</dbReference>
<sequence length="147" mass="15220">MGDDLSPPVSRLDVISATDLLVPAIEIVDSRIRDWDLIGPAAIADNALAARLLIGDRIAASDVDLVREGVEVLIDGVRRATGTGAAVLGHPADAVAWLAETLPEHNESLKAGDIVTTGSITKPLPINAGETAVMRFSSLGSVVAHAE</sequence>
<dbReference type="PATRIC" id="fig|1008153.3.peg.4446"/>
<keyword evidence="4" id="KW-1185">Reference proteome</keyword>
<evidence type="ECO:0000313" key="4">
    <source>
        <dbReference type="Proteomes" id="UP000075321"/>
    </source>
</evidence>
<protein>
    <submittedName>
        <fullName evidence="3">2-keto-4-pentenoate hydratase</fullName>
        <ecNumber evidence="3">4.2.1.80</ecNumber>
    </submittedName>
</protein>
<dbReference type="PANTHER" id="PTHR30143:SF0">
    <property type="entry name" value="2-KETO-4-PENTENOATE HYDRATASE"/>
    <property type="match status" value="1"/>
</dbReference>
<dbReference type="PANTHER" id="PTHR30143">
    <property type="entry name" value="ACID HYDRATASE"/>
    <property type="match status" value="1"/>
</dbReference>
<dbReference type="InterPro" id="IPR050772">
    <property type="entry name" value="Hydratase-Decarb/MhpD_sf"/>
</dbReference>
<organism evidence="3 4">
    <name type="scientific">Halalkalicoccus paucihalophilus</name>
    <dbReference type="NCBI Taxonomy" id="1008153"/>
    <lineage>
        <taxon>Archaea</taxon>
        <taxon>Methanobacteriati</taxon>
        <taxon>Methanobacteriota</taxon>
        <taxon>Stenosarchaea group</taxon>
        <taxon>Halobacteria</taxon>
        <taxon>Halobacteriales</taxon>
        <taxon>Halococcaceae</taxon>
        <taxon>Halalkalicoccus</taxon>
    </lineage>
</organism>
<evidence type="ECO:0000256" key="1">
    <source>
        <dbReference type="ARBA" id="ARBA00023239"/>
    </source>
</evidence>
<accession>A0A151A9M5</accession>
<dbReference type="Pfam" id="PF01557">
    <property type="entry name" value="FAA_hydrolase"/>
    <property type="match status" value="1"/>
</dbReference>
<dbReference type="GO" id="GO:0008684">
    <property type="term" value="F:2-oxopent-4-enoate hydratase activity"/>
    <property type="evidence" value="ECO:0007669"/>
    <property type="project" value="UniProtKB-EC"/>
</dbReference>
<dbReference type="Proteomes" id="UP000075321">
    <property type="component" value="Unassembled WGS sequence"/>
</dbReference>
<name>A0A151A9M5_9EURY</name>
<dbReference type="EC" id="4.2.1.80" evidence="3"/>
<dbReference type="GO" id="GO:0005737">
    <property type="term" value="C:cytoplasm"/>
    <property type="evidence" value="ECO:0007669"/>
    <property type="project" value="TreeGrafter"/>
</dbReference>
<dbReference type="Gene3D" id="3.90.850.10">
    <property type="entry name" value="Fumarylacetoacetase-like, C-terminal domain"/>
    <property type="match status" value="1"/>
</dbReference>
<reference evidence="3 4" key="1">
    <citation type="submission" date="2016-02" db="EMBL/GenBank/DDBJ databases">
        <title>Genome sequence of Halalkalicoccus paucihalophilus DSM 24557.</title>
        <authorList>
            <person name="Poehlein A."/>
            <person name="Daniel R."/>
        </authorList>
    </citation>
    <scope>NUCLEOTIDE SEQUENCE [LARGE SCALE GENOMIC DNA]</scope>
    <source>
        <strain evidence="3 4">DSM 24557</strain>
    </source>
</reference>
<dbReference type="SUPFAM" id="SSF56529">
    <property type="entry name" value="FAH"/>
    <property type="match status" value="1"/>
</dbReference>
<evidence type="ECO:0000313" key="3">
    <source>
        <dbReference type="EMBL" id="KYH24067.1"/>
    </source>
</evidence>
<dbReference type="EMBL" id="LTAZ01000017">
    <property type="protein sequence ID" value="KYH24067.1"/>
    <property type="molecule type" value="Genomic_DNA"/>
</dbReference>
<dbReference type="InterPro" id="IPR011234">
    <property type="entry name" value="Fumarylacetoacetase-like_C"/>
</dbReference>
<gene>
    <name evidence="3" type="primary">mhpD</name>
    <name evidence="3" type="ORF">HAPAU_41460</name>
</gene>
<proteinExistence type="predicted"/>
<evidence type="ECO:0000259" key="2">
    <source>
        <dbReference type="Pfam" id="PF01557"/>
    </source>
</evidence>
<keyword evidence="1 3" id="KW-0456">Lyase</keyword>
<comment type="caution">
    <text evidence="3">The sequence shown here is derived from an EMBL/GenBank/DDBJ whole genome shotgun (WGS) entry which is preliminary data.</text>
</comment>
<dbReference type="AlphaFoldDB" id="A0A151A9M5"/>